<accession>X1GCC0</accession>
<comment type="caution">
    <text evidence="1">The sequence shown here is derived from an EMBL/GenBank/DDBJ whole genome shotgun (WGS) entry which is preliminary data.</text>
</comment>
<feature type="non-terminal residue" evidence="1">
    <location>
        <position position="109"/>
    </location>
</feature>
<evidence type="ECO:0000313" key="1">
    <source>
        <dbReference type="EMBL" id="GAH54877.1"/>
    </source>
</evidence>
<dbReference type="SUPFAM" id="SSF52540">
    <property type="entry name" value="P-loop containing nucleoside triphosphate hydrolases"/>
    <property type="match status" value="1"/>
</dbReference>
<reference evidence="1" key="1">
    <citation type="journal article" date="2014" name="Front. Microbiol.">
        <title>High frequency of phylogenetically diverse reductive dehalogenase-homologous genes in deep subseafloor sedimentary metagenomes.</title>
        <authorList>
            <person name="Kawai M."/>
            <person name="Futagami T."/>
            <person name="Toyoda A."/>
            <person name="Takaki Y."/>
            <person name="Nishi S."/>
            <person name="Hori S."/>
            <person name="Arai W."/>
            <person name="Tsubouchi T."/>
            <person name="Morono Y."/>
            <person name="Uchiyama I."/>
            <person name="Ito T."/>
            <person name="Fujiyama A."/>
            <person name="Inagaki F."/>
            <person name="Takami H."/>
        </authorList>
    </citation>
    <scope>NUCLEOTIDE SEQUENCE</scope>
    <source>
        <strain evidence="1">Expedition CK06-06</strain>
    </source>
</reference>
<evidence type="ECO:0008006" key="2">
    <source>
        <dbReference type="Google" id="ProtNLM"/>
    </source>
</evidence>
<protein>
    <recommendedName>
        <fullName evidence="2">DNA2/NAM7 helicase helicase domain-containing protein</fullName>
    </recommendedName>
</protein>
<dbReference type="AlphaFoldDB" id="X1GCC0"/>
<dbReference type="EMBL" id="BARU01024923">
    <property type="protein sequence ID" value="GAH54877.1"/>
    <property type="molecule type" value="Genomic_DNA"/>
</dbReference>
<gene>
    <name evidence="1" type="ORF">S03H2_40221</name>
</gene>
<name>X1GCC0_9ZZZZ</name>
<sequence>MDDGTRAYQLSVLAQMDEIIRSAVIRRLKGVRLTVNEDWQKLLDEQLGANAQLDEGELRARSEKAAALKELAESRFSVLIGPAGTGKTTALSVLCQQPDIMNRGILLLA</sequence>
<dbReference type="Gene3D" id="3.40.50.300">
    <property type="entry name" value="P-loop containing nucleotide triphosphate hydrolases"/>
    <property type="match status" value="1"/>
</dbReference>
<organism evidence="1">
    <name type="scientific">marine sediment metagenome</name>
    <dbReference type="NCBI Taxonomy" id="412755"/>
    <lineage>
        <taxon>unclassified sequences</taxon>
        <taxon>metagenomes</taxon>
        <taxon>ecological metagenomes</taxon>
    </lineage>
</organism>
<dbReference type="InterPro" id="IPR027417">
    <property type="entry name" value="P-loop_NTPase"/>
</dbReference>
<proteinExistence type="predicted"/>